<evidence type="ECO:0000256" key="9">
    <source>
        <dbReference type="HAMAP-Rule" id="MF_00161"/>
    </source>
</evidence>
<dbReference type="HAMAP" id="MF_00161">
    <property type="entry name" value="LspA"/>
    <property type="match status" value="1"/>
</dbReference>
<feature type="transmembrane region" description="Helical" evidence="9">
    <location>
        <begin position="58"/>
        <end position="79"/>
    </location>
</feature>
<keyword evidence="4 9" id="KW-0812">Transmembrane</keyword>
<comment type="similarity">
    <text evidence="1 9 11">Belongs to the peptidase A8 family.</text>
</comment>
<dbReference type="RefSeq" id="WP_281095525.1">
    <property type="nucleotide sequence ID" value="NZ_JARYZI010000014.1"/>
</dbReference>
<evidence type="ECO:0000256" key="4">
    <source>
        <dbReference type="ARBA" id="ARBA00022692"/>
    </source>
</evidence>
<reference evidence="12 13" key="1">
    <citation type="submission" date="2023-04" db="EMBL/GenBank/DDBJ databases">
        <title>Fusibacter bizertensis strain WBS, isolated from littoral bottom sediments of the Arctic seas - biochemical and genomic analysis.</title>
        <authorList>
            <person name="Brioukhanov A.L."/>
        </authorList>
    </citation>
    <scope>NUCLEOTIDE SEQUENCE [LARGE SCALE GENOMIC DNA]</scope>
    <source>
        <strain evidence="12 13">WBS</strain>
    </source>
</reference>
<comment type="subcellular location">
    <subcellularLocation>
        <location evidence="9">Cell membrane</location>
        <topology evidence="9">Multi-pass membrane protein</topology>
    </subcellularLocation>
</comment>
<evidence type="ECO:0000256" key="11">
    <source>
        <dbReference type="RuleBase" id="RU004181"/>
    </source>
</evidence>
<evidence type="ECO:0000256" key="5">
    <source>
        <dbReference type="ARBA" id="ARBA00022750"/>
    </source>
</evidence>
<evidence type="ECO:0000313" key="12">
    <source>
        <dbReference type="EMBL" id="MDH8679629.1"/>
    </source>
</evidence>
<dbReference type="PANTHER" id="PTHR33695">
    <property type="entry name" value="LIPOPROTEIN SIGNAL PEPTIDASE"/>
    <property type="match status" value="1"/>
</dbReference>
<dbReference type="PROSITE" id="PS00855">
    <property type="entry name" value="SPASE_II"/>
    <property type="match status" value="1"/>
</dbReference>
<comment type="catalytic activity">
    <reaction evidence="9 10">
        <text>Release of signal peptides from bacterial membrane prolipoproteins. Hydrolyzes -Xaa-Yaa-Zaa-|-(S,diacylglyceryl)Cys-, in which Xaa is hydrophobic (preferably Leu), and Yaa (Ala or Ser) and Zaa (Gly or Ala) have small, neutral side chains.</text>
        <dbReference type="EC" id="3.4.23.36"/>
    </reaction>
</comment>
<accession>A0ABT6NGT5</accession>
<dbReference type="GO" id="GO:0004190">
    <property type="term" value="F:aspartic-type endopeptidase activity"/>
    <property type="evidence" value="ECO:0007669"/>
    <property type="project" value="UniProtKB-EC"/>
</dbReference>
<keyword evidence="5 9" id="KW-0064">Aspartyl protease</keyword>
<evidence type="ECO:0000256" key="6">
    <source>
        <dbReference type="ARBA" id="ARBA00022801"/>
    </source>
</evidence>
<dbReference type="InterPro" id="IPR001872">
    <property type="entry name" value="Peptidase_A8"/>
</dbReference>
<evidence type="ECO:0000256" key="7">
    <source>
        <dbReference type="ARBA" id="ARBA00022989"/>
    </source>
</evidence>
<comment type="pathway">
    <text evidence="9">Protein modification; lipoprotein biosynthesis (signal peptide cleavage).</text>
</comment>
<feature type="active site" evidence="9">
    <location>
        <position position="113"/>
    </location>
</feature>
<comment type="function">
    <text evidence="9 10">This protein specifically catalyzes the removal of signal peptides from prolipoproteins.</text>
</comment>
<feature type="transmembrane region" description="Helical" evidence="9">
    <location>
        <begin position="124"/>
        <end position="146"/>
    </location>
</feature>
<dbReference type="Pfam" id="PF01252">
    <property type="entry name" value="Peptidase_A8"/>
    <property type="match status" value="1"/>
</dbReference>
<evidence type="ECO:0000256" key="3">
    <source>
        <dbReference type="ARBA" id="ARBA00022670"/>
    </source>
</evidence>
<feature type="transmembrane region" description="Helical" evidence="9">
    <location>
        <begin position="85"/>
        <end position="103"/>
    </location>
</feature>
<gene>
    <name evidence="9 12" type="primary">lspA</name>
    <name evidence="12" type="ORF">QE109_15825</name>
</gene>
<keyword evidence="8 9" id="KW-0472">Membrane</keyword>
<protein>
    <recommendedName>
        <fullName evidence="9">Lipoprotein signal peptidase</fullName>
        <ecNumber evidence="9">3.4.23.36</ecNumber>
    </recommendedName>
    <alternativeName>
        <fullName evidence="9">Prolipoprotein signal peptidase</fullName>
    </alternativeName>
    <alternativeName>
        <fullName evidence="9">Signal peptidase II</fullName>
        <shortName evidence="9">SPase II</shortName>
    </alternativeName>
</protein>
<organism evidence="12 13">
    <name type="scientific">Fusibacter bizertensis</name>
    <dbReference type="NCBI Taxonomy" id="1488331"/>
    <lineage>
        <taxon>Bacteria</taxon>
        <taxon>Bacillati</taxon>
        <taxon>Bacillota</taxon>
        <taxon>Clostridia</taxon>
        <taxon>Eubacteriales</taxon>
        <taxon>Eubacteriales Family XII. Incertae Sedis</taxon>
        <taxon>Fusibacter</taxon>
    </lineage>
</organism>
<sequence>MIYFLGAIILLGLDQVTKMLAVSNLMNKGAVTFIEGFLGFRYTENTGAAFSILREKQLLLILLTSVVIIALVGFFVKALRTDTHIVVKLSYMLLLSGAIGNLIDRVRLNYVIDFLEFRFIQFPIFNVADMCVVVGVVLLAFSTLFLKYDF</sequence>
<comment type="caution">
    <text evidence="9">Lacks conserved residue(s) required for the propagation of feature annotation.</text>
</comment>
<keyword evidence="13" id="KW-1185">Reference proteome</keyword>
<keyword evidence="6 9" id="KW-0378">Hydrolase</keyword>
<dbReference type="EC" id="3.4.23.36" evidence="9"/>
<name>A0ABT6NGT5_9FIRM</name>
<feature type="active site" evidence="9">
    <location>
        <position position="129"/>
    </location>
</feature>
<dbReference type="NCBIfam" id="TIGR00077">
    <property type="entry name" value="lspA"/>
    <property type="match status" value="1"/>
</dbReference>
<dbReference type="PANTHER" id="PTHR33695:SF1">
    <property type="entry name" value="LIPOPROTEIN SIGNAL PEPTIDASE"/>
    <property type="match status" value="1"/>
</dbReference>
<keyword evidence="2 9" id="KW-1003">Cell membrane</keyword>
<keyword evidence="7 9" id="KW-1133">Transmembrane helix</keyword>
<evidence type="ECO:0000256" key="2">
    <source>
        <dbReference type="ARBA" id="ARBA00022475"/>
    </source>
</evidence>
<evidence type="ECO:0000256" key="1">
    <source>
        <dbReference type="ARBA" id="ARBA00006139"/>
    </source>
</evidence>
<comment type="caution">
    <text evidence="12">The sequence shown here is derived from an EMBL/GenBank/DDBJ whole genome shotgun (WGS) entry which is preliminary data.</text>
</comment>
<evidence type="ECO:0000256" key="10">
    <source>
        <dbReference type="RuleBase" id="RU000594"/>
    </source>
</evidence>
<dbReference type="EMBL" id="JARYZI010000014">
    <property type="protein sequence ID" value="MDH8679629.1"/>
    <property type="molecule type" value="Genomic_DNA"/>
</dbReference>
<dbReference type="PRINTS" id="PR00781">
    <property type="entry name" value="LIPOSIGPTASE"/>
</dbReference>
<keyword evidence="3 9" id="KW-0645">Protease</keyword>
<evidence type="ECO:0000313" key="13">
    <source>
        <dbReference type="Proteomes" id="UP001158045"/>
    </source>
</evidence>
<evidence type="ECO:0000256" key="8">
    <source>
        <dbReference type="ARBA" id="ARBA00023136"/>
    </source>
</evidence>
<dbReference type="Proteomes" id="UP001158045">
    <property type="component" value="Unassembled WGS sequence"/>
</dbReference>
<proteinExistence type="inferred from homology"/>